<proteinExistence type="predicted"/>
<organism evidence="2">
    <name type="scientific">Cacopsylla melanoneura</name>
    <dbReference type="NCBI Taxonomy" id="428564"/>
    <lineage>
        <taxon>Eukaryota</taxon>
        <taxon>Metazoa</taxon>
        <taxon>Ecdysozoa</taxon>
        <taxon>Arthropoda</taxon>
        <taxon>Hexapoda</taxon>
        <taxon>Insecta</taxon>
        <taxon>Pterygota</taxon>
        <taxon>Neoptera</taxon>
        <taxon>Paraneoptera</taxon>
        <taxon>Hemiptera</taxon>
        <taxon>Sternorrhyncha</taxon>
        <taxon>Psylloidea</taxon>
        <taxon>Psyllidae</taxon>
        <taxon>Psyllinae</taxon>
        <taxon>Cacopsylla</taxon>
    </lineage>
</organism>
<accession>A0A8D8QTT5</accession>
<feature type="transmembrane region" description="Helical" evidence="1">
    <location>
        <begin position="68"/>
        <end position="85"/>
    </location>
</feature>
<evidence type="ECO:0000313" key="2">
    <source>
        <dbReference type="EMBL" id="CAG6637481.1"/>
    </source>
</evidence>
<dbReference type="EMBL" id="HBUF01098567">
    <property type="protein sequence ID" value="CAG6637481.1"/>
    <property type="molecule type" value="Transcribed_RNA"/>
</dbReference>
<dbReference type="EMBL" id="HBUF01098566">
    <property type="protein sequence ID" value="CAG6637480.1"/>
    <property type="molecule type" value="Transcribed_RNA"/>
</dbReference>
<keyword evidence="1" id="KW-1133">Transmembrane helix</keyword>
<sequence length="129" mass="14211">MESTLYFKSSIMINTASGLDQFPTYTIHGWNVLLYFVSLSILSLMAFSNKSSVAILEMKASLCSARDGFHATLPFVFGAGGWITYGRSRRAAVFRFEQFSVVSARIPVTSVTFFGASSIILSRHCCNAE</sequence>
<dbReference type="AlphaFoldDB" id="A0A8D8QTT5"/>
<keyword evidence="1" id="KW-0812">Transmembrane</keyword>
<reference evidence="2" key="1">
    <citation type="submission" date="2021-05" db="EMBL/GenBank/DDBJ databases">
        <authorList>
            <person name="Alioto T."/>
            <person name="Alioto T."/>
            <person name="Gomez Garrido J."/>
        </authorList>
    </citation>
    <scope>NUCLEOTIDE SEQUENCE</scope>
</reference>
<name>A0A8D8QTT5_9HEMI</name>
<dbReference type="EMBL" id="HBUF01267575">
    <property type="protein sequence ID" value="CAG6684500.1"/>
    <property type="molecule type" value="Transcribed_RNA"/>
</dbReference>
<protein>
    <submittedName>
        <fullName evidence="2">Uncharacterized protein</fullName>
    </submittedName>
</protein>
<evidence type="ECO:0000256" key="1">
    <source>
        <dbReference type="SAM" id="Phobius"/>
    </source>
</evidence>
<keyword evidence="1" id="KW-0472">Membrane</keyword>
<feature type="transmembrane region" description="Helical" evidence="1">
    <location>
        <begin position="27"/>
        <end position="47"/>
    </location>
</feature>